<accession>A0A7S2MHU1</accession>
<organism evidence="1">
    <name type="scientific">Octactis speculum</name>
    <dbReference type="NCBI Taxonomy" id="3111310"/>
    <lineage>
        <taxon>Eukaryota</taxon>
        <taxon>Sar</taxon>
        <taxon>Stramenopiles</taxon>
        <taxon>Ochrophyta</taxon>
        <taxon>Dictyochophyceae</taxon>
        <taxon>Dictyochales</taxon>
        <taxon>Dictyochaceae</taxon>
        <taxon>Octactis</taxon>
    </lineage>
</organism>
<gene>
    <name evidence="1" type="ORF">DSPE1174_LOCUS30501</name>
</gene>
<sequence>MDGNVAKVMETLSEISENAMKAILTEDQQRELEAHVTSIPDGTDDSERARMSADFAQQLLRSLPYEQKQALVHKNLELATMAVQNGLPEAVVPILMTSLAAQLDGQDEASTDVAR</sequence>
<evidence type="ECO:0000313" key="1">
    <source>
        <dbReference type="EMBL" id="CAD9484171.1"/>
    </source>
</evidence>
<dbReference type="EMBL" id="HBGS01058467">
    <property type="protein sequence ID" value="CAD9484171.1"/>
    <property type="molecule type" value="Transcribed_RNA"/>
</dbReference>
<protein>
    <submittedName>
        <fullName evidence="1">Uncharacterized protein</fullName>
    </submittedName>
</protein>
<proteinExistence type="predicted"/>
<name>A0A7S2MHU1_9STRA</name>
<dbReference type="AlphaFoldDB" id="A0A7S2MHU1"/>
<reference evidence="1" key="1">
    <citation type="submission" date="2021-01" db="EMBL/GenBank/DDBJ databases">
        <authorList>
            <person name="Corre E."/>
            <person name="Pelletier E."/>
            <person name="Niang G."/>
            <person name="Scheremetjew M."/>
            <person name="Finn R."/>
            <person name="Kale V."/>
            <person name="Holt S."/>
            <person name="Cochrane G."/>
            <person name="Meng A."/>
            <person name="Brown T."/>
            <person name="Cohen L."/>
        </authorList>
    </citation>
    <scope>NUCLEOTIDE SEQUENCE</scope>
    <source>
        <strain evidence="1">CCMP1381</strain>
    </source>
</reference>